<gene>
    <name evidence="2" type="ORF">AWE51_18765</name>
</gene>
<feature type="chain" id="PRO_5007840604" evidence="1">
    <location>
        <begin position="20"/>
        <end position="139"/>
    </location>
</feature>
<evidence type="ECO:0000256" key="1">
    <source>
        <dbReference type="SAM" id="SignalP"/>
    </source>
</evidence>
<feature type="signal peptide" evidence="1">
    <location>
        <begin position="1"/>
        <end position="19"/>
    </location>
</feature>
<dbReference type="RefSeq" id="WP_066319948.1">
    <property type="nucleotide sequence ID" value="NZ_LQRT01000060.1"/>
</dbReference>
<dbReference type="EMBL" id="LQRT01000060">
    <property type="protein sequence ID" value="KZS38089.1"/>
    <property type="molecule type" value="Genomic_DNA"/>
</dbReference>
<name>A0A162WGS5_9FLAO</name>
<keyword evidence="1" id="KW-0732">Signal</keyword>
<proteinExistence type="predicted"/>
<dbReference type="AlphaFoldDB" id="A0A162WGS5"/>
<dbReference type="Proteomes" id="UP000076715">
    <property type="component" value="Unassembled WGS sequence"/>
</dbReference>
<accession>A0A162WGS5</accession>
<evidence type="ECO:0000313" key="3">
    <source>
        <dbReference type="Proteomes" id="UP000076715"/>
    </source>
</evidence>
<evidence type="ECO:0000313" key="2">
    <source>
        <dbReference type="EMBL" id="KZS38089.1"/>
    </source>
</evidence>
<sequence length="139" mass="15729">MKYLFFLTSLLLFSSCSNTDDNTSSCNGAVCTFDFRTITVEIKDSSDNPVALDVFKVTNVKTGDDLTLEIFENQWEIMRKNGSYPIFSDRYSNEFRNKTLKINFKGFINDKEVISSDFIVGADCCHVSLIEGENSITIN</sequence>
<keyword evidence="3" id="KW-1185">Reference proteome</keyword>
<protein>
    <submittedName>
        <fullName evidence="2">Uncharacterized protein</fullName>
    </submittedName>
</protein>
<organism evidence="2 3">
    <name type="scientific">Aquimarina aggregata</name>
    <dbReference type="NCBI Taxonomy" id="1642818"/>
    <lineage>
        <taxon>Bacteria</taxon>
        <taxon>Pseudomonadati</taxon>
        <taxon>Bacteroidota</taxon>
        <taxon>Flavobacteriia</taxon>
        <taxon>Flavobacteriales</taxon>
        <taxon>Flavobacteriaceae</taxon>
        <taxon>Aquimarina</taxon>
    </lineage>
</organism>
<dbReference type="STRING" id="1642818.AWE51_18765"/>
<dbReference type="OrthoDB" id="1165032at2"/>
<reference evidence="2 3" key="1">
    <citation type="submission" date="2016-01" db="EMBL/GenBank/DDBJ databases">
        <title>The draft genome sequence of Aquimarina sp. RZW4-3-2.</title>
        <authorList>
            <person name="Wang Y."/>
        </authorList>
    </citation>
    <scope>NUCLEOTIDE SEQUENCE [LARGE SCALE GENOMIC DNA]</scope>
    <source>
        <strain evidence="2 3">RZW4-3-2</strain>
    </source>
</reference>
<dbReference type="PROSITE" id="PS51257">
    <property type="entry name" value="PROKAR_LIPOPROTEIN"/>
    <property type="match status" value="1"/>
</dbReference>
<comment type="caution">
    <text evidence="2">The sequence shown here is derived from an EMBL/GenBank/DDBJ whole genome shotgun (WGS) entry which is preliminary data.</text>
</comment>